<comment type="caution">
    <text evidence="1">The sequence shown here is derived from an EMBL/GenBank/DDBJ whole genome shotgun (WGS) entry which is preliminary data.</text>
</comment>
<dbReference type="EMBL" id="MPDK01000002">
    <property type="protein sequence ID" value="PWI58935.1"/>
    <property type="molecule type" value="Genomic_DNA"/>
</dbReference>
<accession>A0A2U3DCG4</accession>
<proteinExistence type="predicted"/>
<evidence type="ECO:0000313" key="1">
    <source>
        <dbReference type="EMBL" id="PWI58935.1"/>
    </source>
</evidence>
<name>A0A2U3DCG4_SULT2</name>
<dbReference type="AlphaFoldDB" id="A0A2U3DCG4"/>
<sequence length="573" mass="64116">MIKYSVDFIKYYGRGIYMKIDTTKRLLRIGTITALCMTVSGCATTPSTVSSSLHTQNIKSVQKPLSKVQNYAPLTIDSSLQLALPDSIGTLHRDLLQQAFLTTSGRIVVNHMTYQINLPAHTRLMYLLQDNGILWTVQPRGGIQGNQPLVNSLFFTPFVSSDFMEHALPRMTTSLTDNATLLFRTNQVYTDHVSNNNGITLYQDHSAILFSYILPIDGQKMIQFAILTNANTAIQLLGQYPLRPVPPVVMPITNGVIYERYSPSHLQREHVFIYRNFAANTTVVFHTSFQAQAFYSNTSSALVIAGPEQISINAKGQITHAQTPPLPLNPLLLNALQPLHMPEMYLPSISFQYGHSSIMPILLTVKGPSLYEIRLTLQNPSTILQVTVAKSKQALHKYRIHIEHIDTKSLILPTKNLFVHSVTPIPSFYGAYQPLTSMILSSQQGPEIEWIRAIEKQSQKVKNPTLHSATWFAAFAIGNWTYMLGPFTNPANTNQTNQLSQFITAITSNPLPDFAQPGWMAIKLQKQTTTWERLPSLIEFSPAKGISVHIKGISLLTTQQLQFWTLTTKPSAH</sequence>
<evidence type="ECO:0000313" key="2">
    <source>
        <dbReference type="Proteomes" id="UP000245380"/>
    </source>
</evidence>
<reference evidence="1 2" key="1">
    <citation type="submission" date="2016-11" db="EMBL/GenBank/DDBJ databases">
        <title>Comparative genomics of Acidibacillus ferroxidans species.</title>
        <authorList>
            <person name="Oliveira G."/>
            <person name="Nunes G."/>
            <person name="Oliveira R."/>
            <person name="Araujo F."/>
            <person name="Salim A."/>
            <person name="Scholte L."/>
            <person name="Morais D."/>
            <person name="Nancucheo I."/>
            <person name="Johnson D.B."/>
            <person name="Grail B."/>
            <person name="Bittencourt J."/>
            <person name="Valadares R."/>
        </authorList>
    </citation>
    <scope>NUCLEOTIDE SEQUENCE [LARGE SCALE GENOMIC DNA]</scope>
    <source>
        <strain evidence="1 2">Y002</strain>
    </source>
</reference>
<keyword evidence="2" id="KW-1185">Reference proteome</keyword>
<dbReference type="Proteomes" id="UP000245380">
    <property type="component" value="Unassembled WGS sequence"/>
</dbReference>
<gene>
    <name evidence="1" type="ORF">BM613_02340</name>
</gene>
<organism evidence="1 2">
    <name type="scientific">Sulfoacidibacillus thermotolerans</name>
    <name type="common">Acidibacillus sulfuroxidans</name>
    <dbReference type="NCBI Taxonomy" id="1765684"/>
    <lineage>
        <taxon>Bacteria</taxon>
        <taxon>Bacillati</taxon>
        <taxon>Bacillota</taxon>
        <taxon>Bacilli</taxon>
        <taxon>Bacillales</taxon>
        <taxon>Alicyclobacillaceae</taxon>
        <taxon>Sulfoacidibacillus</taxon>
    </lineage>
</organism>
<protein>
    <submittedName>
        <fullName evidence="1">Uncharacterized protein</fullName>
    </submittedName>
</protein>